<evidence type="ECO:0000256" key="2">
    <source>
        <dbReference type="ARBA" id="ARBA00010493"/>
    </source>
</evidence>
<keyword evidence="5" id="KW-0819">tRNA processing</keyword>
<dbReference type="AlphaFoldDB" id="A0A1R4H5J8"/>
<comment type="similarity">
    <text evidence="2">Belongs to the KAE1 / TsaD family. TsaB subfamily.</text>
</comment>
<dbReference type="GO" id="GO:0005829">
    <property type="term" value="C:cytosol"/>
    <property type="evidence" value="ECO:0007669"/>
    <property type="project" value="TreeGrafter"/>
</dbReference>
<proteinExistence type="inferred from homology"/>
<dbReference type="EMBL" id="FUKJ01000139">
    <property type="protein sequence ID" value="SJM91459.1"/>
    <property type="molecule type" value="Genomic_DNA"/>
</dbReference>
<dbReference type="InterPro" id="IPR000905">
    <property type="entry name" value="Gcp-like_dom"/>
</dbReference>
<dbReference type="CDD" id="cd24032">
    <property type="entry name" value="ASKHA_NBD_TsaB"/>
    <property type="match status" value="1"/>
</dbReference>
<dbReference type="Pfam" id="PF00814">
    <property type="entry name" value="TsaD"/>
    <property type="match status" value="1"/>
</dbReference>
<keyword evidence="9" id="KW-1185">Reference proteome</keyword>
<dbReference type="OrthoDB" id="9809995at2"/>
<evidence type="ECO:0000256" key="5">
    <source>
        <dbReference type="ARBA" id="ARBA00022694"/>
    </source>
</evidence>
<dbReference type="Gene3D" id="3.30.420.40">
    <property type="match status" value="2"/>
</dbReference>
<reference evidence="9" key="1">
    <citation type="submission" date="2017-02" db="EMBL/GenBank/DDBJ databases">
        <authorList>
            <person name="Daims H."/>
        </authorList>
    </citation>
    <scope>NUCLEOTIDE SEQUENCE [LARGE SCALE GENOMIC DNA]</scope>
</reference>
<gene>
    <name evidence="8" type="primary">yeaZ</name>
    <name evidence="8" type="ORF">CRENPOLYSF2_2230010</name>
</gene>
<dbReference type="InterPro" id="IPR043129">
    <property type="entry name" value="ATPase_NBD"/>
</dbReference>
<evidence type="ECO:0000259" key="7">
    <source>
        <dbReference type="Pfam" id="PF00814"/>
    </source>
</evidence>
<dbReference type="SUPFAM" id="SSF53067">
    <property type="entry name" value="Actin-like ATPase domain"/>
    <property type="match status" value="2"/>
</dbReference>
<evidence type="ECO:0000256" key="1">
    <source>
        <dbReference type="ARBA" id="ARBA00004496"/>
    </source>
</evidence>
<organism evidence="8 9">
    <name type="scientific">Crenothrix polyspora</name>
    <dbReference type="NCBI Taxonomy" id="360316"/>
    <lineage>
        <taxon>Bacteria</taxon>
        <taxon>Pseudomonadati</taxon>
        <taxon>Pseudomonadota</taxon>
        <taxon>Gammaproteobacteria</taxon>
        <taxon>Methylococcales</taxon>
        <taxon>Crenotrichaceae</taxon>
        <taxon>Crenothrix</taxon>
    </lineage>
</organism>
<evidence type="ECO:0000256" key="3">
    <source>
        <dbReference type="ARBA" id="ARBA00019012"/>
    </source>
</evidence>
<dbReference type="GO" id="GO:0002949">
    <property type="term" value="P:tRNA threonylcarbamoyladenosine modification"/>
    <property type="evidence" value="ECO:0007669"/>
    <property type="project" value="InterPro"/>
</dbReference>
<name>A0A1R4H5J8_9GAMM</name>
<dbReference type="NCBIfam" id="TIGR03725">
    <property type="entry name" value="T6A_YeaZ"/>
    <property type="match status" value="1"/>
</dbReference>
<dbReference type="PANTHER" id="PTHR11735">
    <property type="entry name" value="TRNA N6-ADENOSINE THREONYLCARBAMOYLTRANSFERASE"/>
    <property type="match status" value="1"/>
</dbReference>
<evidence type="ECO:0000313" key="9">
    <source>
        <dbReference type="Proteomes" id="UP000195442"/>
    </source>
</evidence>
<dbReference type="RefSeq" id="WP_087146541.1">
    <property type="nucleotide sequence ID" value="NZ_FUKJ01000139.1"/>
</dbReference>
<keyword evidence="4" id="KW-0963">Cytoplasm</keyword>
<comment type="subcellular location">
    <subcellularLocation>
        <location evidence="1">Cytoplasm</location>
    </subcellularLocation>
</comment>
<evidence type="ECO:0000313" key="8">
    <source>
        <dbReference type="EMBL" id="SJM91459.1"/>
    </source>
</evidence>
<feature type="domain" description="Gcp-like" evidence="7">
    <location>
        <begin position="28"/>
        <end position="151"/>
    </location>
</feature>
<dbReference type="PANTHER" id="PTHR11735:SF11">
    <property type="entry name" value="TRNA THREONYLCARBAMOYLADENOSINE BIOSYNTHESIS PROTEIN TSAB"/>
    <property type="match status" value="1"/>
</dbReference>
<dbReference type="Proteomes" id="UP000195442">
    <property type="component" value="Unassembled WGS sequence"/>
</dbReference>
<dbReference type="InterPro" id="IPR022496">
    <property type="entry name" value="T6A_TsaB"/>
</dbReference>
<protein>
    <recommendedName>
        <fullName evidence="3">tRNA threonylcarbamoyladenosine biosynthesis protein TsaB</fullName>
    </recommendedName>
    <alternativeName>
        <fullName evidence="6">t(6)A37 threonylcarbamoyladenosine biosynthesis protein TsaB</fullName>
    </alternativeName>
</protein>
<accession>A0A1R4H5J8</accession>
<evidence type="ECO:0000256" key="4">
    <source>
        <dbReference type="ARBA" id="ARBA00022490"/>
    </source>
</evidence>
<sequence length="232" mass="24739">MKLLAVETATEACSAALFIDGDMIERFEVAPQQHTKLILPMIDSLLAEAGIKQSDLDGLAFGCGPGSFTGVRIATGVIQGIAFGLDLPVVPVSTLAALAQGFFNTNTSDLDVVFAALDARLREIFWGVYQRDAQGYAHLIGDEAVTPASLVIAPKVRGVGVGSGWTAYENELMLRLAGKVSYFEAQHLPCARTVAQLGVQGFKQGLAVNAELAMPVYLRDKVAKTELERKIA</sequence>
<evidence type="ECO:0000256" key="6">
    <source>
        <dbReference type="ARBA" id="ARBA00032446"/>
    </source>
</evidence>
<dbReference type="FunFam" id="3.30.420.40:FF:000097">
    <property type="entry name" value="tRNA threonylcarbamoyladenosine biosynthesis protein TsaB"/>
    <property type="match status" value="1"/>
</dbReference>